<dbReference type="PANTHER" id="PTHR43232:SF2">
    <property type="entry name" value="MOLYBDENUM COFACTOR BIOSYNTHESIS PROTEIN B"/>
    <property type="match status" value="1"/>
</dbReference>
<evidence type="ECO:0000256" key="4">
    <source>
        <dbReference type="ARBA" id="ARBA00023150"/>
    </source>
</evidence>
<evidence type="ECO:0000313" key="7">
    <source>
        <dbReference type="EMBL" id="MBB1487403.1"/>
    </source>
</evidence>
<dbReference type="CDD" id="cd00886">
    <property type="entry name" value="MogA_MoaB"/>
    <property type="match status" value="1"/>
</dbReference>
<dbReference type="SUPFAM" id="SSF53218">
    <property type="entry name" value="Molybdenum cofactor biosynthesis proteins"/>
    <property type="match status" value="1"/>
</dbReference>
<dbReference type="InterPro" id="IPR013484">
    <property type="entry name" value="MoaB_proteobac"/>
</dbReference>
<dbReference type="SMART" id="SM00852">
    <property type="entry name" value="MoCF_biosynth"/>
    <property type="match status" value="1"/>
</dbReference>
<keyword evidence="8" id="KW-1185">Reference proteome</keyword>
<comment type="caution">
    <text evidence="7">The sequence shown here is derived from an EMBL/GenBank/DDBJ whole genome shotgun (WGS) entry which is preliminary data.</text>
</comment>
<dbReference type="PROSITE" id="PS01078">
    <property type="entry name" value="MOCF_BIOSYNTHESIS_1"/>
    <property type="match status" value="1"/>
</dbReference>
<dbReference type="GO" id="GO:0005829">
    <property type="term" value="C:cytosol"/>
    <property type="evidence" value="ECO:0007669"/>
    <property type="project" value="TreeGrafter"/>
</dbReference>
<dbReference type="UniPathway" id="UPA00344"/>
<evidence type="ECO:0000256" key="1">
    <source>
        <dbReference type="ARBA" id="ARBA00005046"/>
    </source>
</evidence>
<evidence type="ECO:0000256" key="2">
    <source>
        <dbReference type="ARBA" id="ARBA00006112"/>
    </source>
</evidence>
<dbReference type="NCBIfam" id="TIGR00177">
    <property type="entry name" value="molyb_syn"/>
    <property type="match status" value="1"/>
</dbReference>
<dbReference type="RefSeq" id="WP_182809178.1">
    <property type="nucleotide sequence ID" value="NZ_JACJFM010000014.1"/>
</dbReference>
<evidence type="ECO:0000259" key="6">
    <source>
        <dbReference type="SMART" id="SM00852"/>
    </source>
</evidence>
<dbReference type="Pfam" id="PF00994">
    <property type="entry name" value="MoCF_biosynth"/>
    <property type="match status" value="1"/>
</dbReference>
<dbReference type="InterPro" id="IPR012245">
    <property type="entry name" value="MoaB"/>
</dbReference>
<comment type="pathway">
    <text evidence="1 5">Cofactor biosynthesis; molybdopterin biosynthesis.</text>
</comment>
<evidence type="ECO:0000256" key="5">
    <source>
        <dbReference type="PIRNR" id="PIRNR006443"/>
    </source>
</evidence>
<dbReference type="GO" id="GO:0006777">
    <property type="term" value="P:Mo-molybdopterin cofactor biosynthetic process"/>
    <property type="evidence" value="ECO:0007669"/>
    <property type="project" value="UniProtKB-UniRule"/>
</dbReference>
<sequence length="182" mass="19964">MSQQTDNKEILPVEVPLNIAVLTVSDTRTFETDKSGDTLKTCITEAGHKVVDHQIAPDDVYQLRAVISNWIADKEINCIITTGGTGFSGRDSTPEAIIPLLDKVIDGFGELFRMLSYEEIKTSTIQSRAIGGLANNTLVFSLPGSTGACRTGWYKVIRDQLDSRHRPCNYVSLLTHGKATHV</sequence>
<proteinExistence type="inferred from homology"/>
<dbReference type="InterPro" id="IPR036425">
    <property type="entry name" value="MoaB/Mog-like_dom_sf"/>
</dbReference>
<dbReference type="EMBL" id="JACJFM010000014">
    <property type="protein sequence ID" value="MBB1487403.1"/>
    <property type="molecule type" value="Genomic_DNA"/>
</dbReference>
<reference evidence="7 8" key="1">
    <citation type="submission" date="2020-08" db="EMBL/GenBank/DDBJ databases">
        <title>Oceanospirillum sp. nov. isolated from marine sediment.</title>
        <authorList>
            <person name="Ji X."/>
        </authorList>
    </citation>
    <scope>NUCLEOTIDE SEQUENCE [LARGE SCALE GENOMIC DNA]</scope>
    <source>
        <strain evidence="7 8">D5</strain>
    </source>
</reference>
<gene>
    <name evidence="7" type="primary">moaB</name>
    <name evidence="7" type="ORF">H4O21_12375</name>
</gene>
<dbReference type="AlphaFoldDB" id="A0A839IPH0"/>
<evidence type="ECO:0000313" key="8">
    <source>
        <dbReference type="Proteomes" id="UP000565262"/>
    </source>
</evidence>
<protein>
    <recommendedName>
        <fullName evidence="3 5">Molybdenum cofactor biosynthesis protein B</fullName>
    </recommendedName>
</protein>
<dbReference type="InterPro" id="IPR008284">
    <property type="entry name" value="MoCF_biosynth_CS"/>
</dbReference>
<dbReference type="PIRSF" id="PIRSF006443">
    <property type="entry name" value="MoaB"/>
    <property type="match status" value="1"/>
</dbReference>
<comment type="function">
    <text evidence="5">May be involved in the biosynthesis of molybdopterin.</text>
</comment>
<dbReference type="Gene3D" id="3.40.980.10">
    <property type="entry name" value="MoaB/Mog-like domain"/>
    <property type="match status" value="1"/>
</dbReference>
<dbReference type="NCBIfam" id="TIGR02667">
    <property type="entry name" value="moaB_proteo"/>
    <property type="match status" value="1"/>
</dbReference>
<keyword evidence="4 5" id="KW-0501">Molybdenum cofactor biosynthesis</keyword>
<dbReference type="Proteomes" id="UP000565262">
    <property type="component" value="Unassembled WGS sequence"/>
</dbReference>
<dbReference type="InterPro" id="IPR001453">
    <property type="entry name" value="MoaB/Mog_dom"/>
</dbReference>
<dbReference type="PANTHER" id="PTHR43232">
    <property type="entry name" value="MOLYBDENUM COFACTOR BIOSYNTHESIS PROTEIN B"/>
    <property type="match status" value="1"/>
</dbReference>
<evidence type="ECO:0000256" key="3">
    <source>
        <dbReference type="ARBA" id="ARBA00015262"/>
    </source>
</evidence>
<feature type="domain" description="MoaB/Mog" evidence="6">
    <location>
        <begin position="20"/>
        <end position="164"/>
    </location>
</feature>
<name>A0A839IPH0_9GAMM</name>
<comment type="similarity">
    <text evidence="2 5">Belongs to the MoaB/Mog family.</text>
</comment>
<accession>A0A839IPH0</accession>
<organism evidence="7 8">
    <name type="scientific">Oceanospirillum sediminis</name>
    <dbReference type="NCBI Taxonomy" id="2760088"/>
    <lineage>
        <taxon>Bacteria</taxon>
        <taxon>Pseudomonadati</taxon>
        <taxon>Pseudomonadota</taxon>
        <taxon>Gammaproteobacteria</taxon>
        <taxon>Oceanospirillales</taxon>
        <taxon>Oceanospirillaceae</taxon>
        <taxon>Oceanospirillum</taxon>
    </lineage>
</organism>